<keyword evidence="12" id="KW-1185">Reference proteome</keyword>
<sequence length="221" mass="24700">MLLPDAVLQVPFLADLVSLADPTSAYSFLAWLKETGRLYPFYIRESFYPLRTEYDAYCRWAAHRDAAGASYVTADGASCWAWGTPPHVPEAARGVLGEKHVVHSGDYLAHREDLLRQESVVVVGSGQSAAEVFRDLLRERGERGSLTWLTRSPRFFPLEYTKLTLEMTSPEYSRYFRGLPAEVRDPLLASQRGLYKGISATWSTTSSTRSTRSATPRAPGC</sequence>
<comment type="similarity">
    <text evidence="3">Belongs to the lysine N(6)-hydroxylase/L-ornithine N(5)-oxygenase family.</text>
</comment>
<proteinExistence type="inferred from homology"/>
<evidence type="ECO:0000256" key="10">
    <source>
        <dbReference type="ARBA" id="ARBA00049248"/>
    </source>
</evidence>
<evidence type="ECO:0000313" key="11">
    <source>
        <dbReference type="EMBL" id="KAJ1684307.1"/>
    </source>
</evidence>
<evidence type="ECO:0000256" key="3">
    <source>
        <dbReference type="ARBA" id="ARBA00007588"/>
    </source>
</evidence>
<evidence type="ECO:0000256" key="6">
    <source>
        <dbReference type="ARBA" id="ARBA00022827"/>
    </source>
</evidence>
<protein>
    <recommendedName>
        <fullName evidence="4">L-ornithine N(5)-monooxygenase [NAD(P)H]</fullName>
        <ecNumber evidence="4">1.14.13.196</ecNumber>
    </recommendedName>
</protein>
<evidence type="ECO:0000256" key="7">
    <source>
        <dbReference type="ARBA" id="ARBA00022857"/>
    </source>
</evidence>
<dbReference type="EMBL" id="JAMQYH010000041">
    <property type="protein sequence ID" value="KAJ1684307.1"/>
    <property type="molecule type" value="Genomic_DNA"/>
</dbReference>
<comment type="pathway">
    <text evidence="2">Siderophore biosynthesis.</text>
</comment>
<evidence type="ECO:0000256" key="9">
    <source>
        <dbReference type="ARBA" id="ARBA00047598"/>
    </source>
</evidence>
<gene>
    <name evidence="11" type="ORF">LUZ63_020600</name>
</gene>
<comment type="catalytic activity">
    <reaction evidence="10">
        <text>L-ornithine + NADH + O2 = N(5)-hydroxy-L-ornithine + NAD(+) + H2O</text>
        <dbReference type="Rhea" id="RHEA:41512"/>
        <dbReference type="ChEBI" id="CHEBI:15377"/>
        <dbReference type="ChEBI" id="CHEBI:15379"/>
        <dbReference type="ChEBI" id="CHEBI:46911"/>
        <dbReference type="ChEBI" id="CHEBI:57540"/>
        <dbReference type="ChEBI" id="CHEBI:57945"/>
        <dbReference type="ChEBI" id="CHEBI:78275"/>
        <dbReference type="EC" id="1.14.13.196"/>
    </reaction>
</comment>
<dbReference type="Proteomes" id="UP001151287">
    <property type="component" value="Unassembled WGS sequence"/>
</dbReference>
<evidence type="ECO:0000256" key="5">
    <source>
        <dbReference type="ARBA" id="ARBA00022630"/>
    </source>
</evidence>
<name>A0A9P9Z8I5_9POAL</name>
<dbReference type="PANTHER" id="PTHR42802:SF1">
    <property type="entry name" value="L-ORNITHINE N(5)-MONOOXYGENASE"/>
    <property type="match status" value="1"/>
</dbReference>
<dbReference type="Pfam" id="PF13434">
    <property type="entry name" value="Lys_Orn_oxgnase"/>
    <property type="match status" value="2"/>
</dbReference>
<evidence type="ECO:0000256" key="1">
    <source>
        <dbReference type="ARBA" id="ARBA00001974"/>
    </source>
</evidence>
<evidence type="ECO:0000256" key="4">
    <source>
        <dbReference type="ARBA" id="ARBA00012881"/>
    </source>
</evidence>
<keyword evidence="5" id="KW-0285">Flavoprotein</keyword>
<dbReference type="SUPFAM" id="SSF51905">
    <property type="entry name" value="FAD/NAD(P)-binding domain"/>
    <property type="match status" value="1"/>
</dbReference>
<evidence type="ECO:0000313" key="12">
    <source>
        <dbReference type="Proteomes" id="UP001151287"/>
    </source>
</evidence>
<organism evidence="11 12">
    <name type="scientific">Rhynchospora breviuscula</name>
    <dbReference type="NCBI Taxonomy" id="2022672"/>
    <lineage>
        <taxon>Eukaryota</taxon>
        <taxon>Viridiplantae</taxon>
        <taxon>Streptophyta</taxon>
        <taxon>Embryophyta</taxon>
        <taxon>Tracheophyta</taxon>
        <taxon>Spermatophyta</taxon>
        <taxon>Magnoliopsida</taxon>
        <taxon>Liliopsida</taxon>
        <taxon>Poales</taxon>
        <taxon>Cyperaceae</taxon>
        <taxon>Cyperoideae</taxon>
        <taxon>Rhynchosporeae</taxon>
        <taxon>Rhynchospora</taxon>
    </lineage>
</organism>
<dbReference type="EC" id="1.14.13.196" evidence="4"/>
<accession>A0A9P9Z8I5</accession>
<keyword evidence="7" id="KW-0521">NADP</keyword>
<keyword evidence="8" id="KW-0560">Oxidoreductase</keyword>
<dbReference type="OrthoDB" id="3519933at2759"/>
<dbReference type="PANTHER" id="PTHR42802">
    <property type="entry name" value="MONOOXYGENASE"/>
    <property type="match status" value="1"/>
</dbReference>
<comment type="catalytic activity">
    <reaction evidence="9">
        <text>L-ornithine + NADPH + O2 = N(5)-hydroxy-L-ornithine + NADP(+) + H2O</text>
        <dbReference type="Rhea" id="RHEA:41508"/>
        <dbReference type="ChEBI" id="CHEBI:15377"/>
        <dbReference type="ChEBI" id="CHEBI:15379"/>
        <dbReference type="ChEBI" id="CHEBI:46911"/>
        <dbReference type="ChEBI" id="CHEBI:57783"/>
        <dbReference type="ChEBI" id="CHEBI:58349"/>
        <dbReference type="ChEBI" id="CHEBI:78275"/>
        <dbReference type="EC" id="1.14.13.196"/>
    </reaction>
</comment>
<comment type="cofactor">
    <cofactor evidence="1">
        <name>FAD</name>
        <dbReference type="ChEBI" id="CHEBI:57692"/>
    </cofactor>
</comment>
<dbReference type="GO" id="GO:0016491">
    <property type="term" value="F:oxidoreductase activity"/>
    <property type="evidence" value="ECO:0007669"/>
    <property type="project" value="UniProtKB-KW"/>
</dbReference>
<dbReference type="InterPro" id="IPR025700">
    <property type="entry name" value="Lys/Orn_oxygenase"/>
</dbReference>
<reference evidence="11" key="1">
    <citation type="journal article" date="2022" name="Cell">
        <title>Repeat-based holocentromeres influence genome architecture and karyotype evolution.</title>
        <authorList>
            <person name="Hofstatter P.G."/>
            <person name="Thangavel G."/>
            <person name="Lux T."/>
            <person name="Neumann P."/>
            <person name="Vondrak T."/>
            <person name="Novak P."/>
            <person name="Zhang M."/>
            <person name="Costa L."/>
            <person name="Castellani M."/>
            <person name="Scott A."/>
            <person name="Toegelov H."/>
            <person name="Fuchs J."/>
            <person name="Mata-Sucre Y."/>
            <person name="Dias Y."/>
            <person name="Vanzela A.L.L."/>
            <person name="Huettel B."/>
            <person name="Almeida C.C.S."/>
            <person name="Simkova H."/>
            <person name="Souza G."/>
            <person name="Pedrosa-Harand A."/>
            <person name="Macas J."/>
            <person name="Mayer K.F.X."/>
            <person name="Houben A."/>
            <person name="Marques A."/>
        </authorList>
    </citation>
    <scope>NUCLEOTIDE SEQUENCE</scope>
    <source>
        <strain evidence="11">RhyBre1mFocal</strain>
    </source>
</reference>
<evidence type="ECO:0000256" key="2">
    <source>
        <dbReference type="ARBA" id="ARBA00004924"/>
    </source>
</evidence>
<keyword evidence="6" id="KW-0274">FAD</keyword>
<dbReference type="AlphaFoldDB" id="A0A9P9Z8I5"/>
<dbReference type="InterPro" id="IPR036188">
    <property type="entry name" value="FAD/NAD-bd_sf"/>
</dbReference>
<dbReference type="Gene3D" id="3.50.50.60">
    <property type="entry name" value="FAD/NAD(P)-binding domain"/>
    <property type="match status" value="1"/>
</dbReference>
<comment type="caution">
    <text evidence="11">The sequence shown here is derived from an EMBL/GenBank/DDBJ whole genome shotgun (WGS) entry which is preliminary data.</text>
</comment>
<evidence type="ECO:0000256" key="8">
    <source>
        <dbReference type="ARBA" id="ARBA00023002"/>
    </source>
</evidence>